<sequence>MSQAQPLHFHAQRKHVKFQDNQVSMFQAQPLHFHAQRKHVKFQDNQANAMKDGAAPGTSDKLGHGYRTKDDKNTDVDTIASEFIKLKHRAWALQKSTTMYPAST</sequence>
<dbReference type="EMBL" id="CAXIPR030000378">
    <property type="protein sequence ID" value="CAM0145940.1"/>
    <property type="molecule type" value="Genomic_DNA"/>
</dbReference>
<evidence type="ECO:0000313" key="2">
    <source>
        <dbReference type="EMBL" id="CAM0145940.1"/>
    </source>
</evidence>
<feature type="region of interest" description="Disordered" evidence="1">
    <location>
        <begin position="49"/>
        <end position="72"/>
    </location>
</feature>
<dbReference type="AlphaFoldDB" id="A0ABC9GU64"/>
<accession>A0ABC9GU64</accession>
<feature type="compositionally biased region" description="Basic and acidic residues" evidence="1">
    <location>
        <begin position="61"/>
        <end position="72"/>
    </location>
</feature>
<gene>
    <name evidence="2" type="ORF">URODEC1_LOCUS119583</name>
</gene>
<keyword evidence="3" id="KW-1185">Reference proteome</keyword>
<evidence type="ECO:0000256" key="1">
    <source>
        <dbReference type="SAM" id="MobiDB-lite"/>
    </source>
</evidence>
<protein>
    <submittedName>
        <fullName evidence="2">Uncharacterized protein</fullName>
    </submittedName>
</protein>
<name>A0ABC9GU64_9POAL</name>
<comment type="caution">
    <text evidence="2">The sequence shown here is derived from an EMBL/GenBank/DDBJ whole genome shotgun (WGS) entry which is preliminary data.</text>
</comment>
<proteinExistence type="predicted"/>
<reference evidence="2 3" key="1">
    <citation type="submission" date="2024-10" db="EMBL/GenBank/DDBJ databases">
        <authorList>
            <person name="Ryan C."/>
        </authorList>
    </citation>
    <scope>NUCLEOTIDE SEQUENCE [LARGE SCALE GENOMIC DNA]</scope>
</reference>
<organism evidence="2 3">
    <name type="scientific">Urochloa decumbens</name>
    <dbReference type="NCBI Taxonomy" id="240449"/>
    <lineage>
        <taxon>Eukaryota</taxon>
        <taxon>Viridiplantae</taxon>
        <taxon>Streptophyta</taxon>
        <taxon>Embryophyta</taxon>
        <taxon>Tracheophyta</taxon>
        <taxon>Spermatophyta</taxon>
        <taxon>Magnoliopsida</taxon>
        <taxon>Liliopsida</taxon>
        <taxon>Poales</taxon>
        <taxon>Poaceae</taxon>
        <taxon>PACMAD clade</taxon>
        <taxon>Panicoideae</taxon>
        <taxon>Panicodae</taxon>
        <taxon>Paniceae</taxon>
        <taxon>Melinidinae</taxon>
        <taxon>Urochloa</taxon>
    </lineage>
</organism>
<evidence type="ECO:0000313" key="3">
    <source>
        <dbReference type="Proteomes" id="UP001497457"/>
    </source>
</evidence>
<dbReference type="Proteomes" id="UP001497457">
    <property type="component" value="Unassembled WGS sequence"/>
</dbReference>